<sequence>MSSCPRPPLNSSPTRFFNGTQTIPWPPASSQHEVPYHARTSSPVRDARADDHRATQRSMVFKHSMFQEAQVFPDNYDLPHPSDSDAPKTDEGEFFLMQHSEQPLTSVDIKTQFTYDPVDLIPAFHTADFNLQLADCHPPTSSTLPPTSPQHYEIMTSNAALKQRYPLEWQWLAAYDQPFGTNLCGDGHLADLVRMNIFVNDIEEREWLDLYLAGIPDELARSLYDFGVAFAAGWKYAMVDKA</sequence>
<name>A0A9Q9EM19_9PEZI</name>
<gene>
    <name evidence="2" type="ORF">Slin15195_G073220</name>
</gene>
<organism evidence="2 3">
    <name type="scientific">Septoria linicola</name>
    <dbReference type="NCBI Taxonomy" id="215465"/>
    <lineage>
        <taxon>Eukaryota</taxon>
        <taxon>Fungi</taxon>
        <taxon>Dikarya</taxon>
        <taxon>Ascomycota</taxon>
        <taxon>Pezizomycotina</taxon>
        <taxon>Dothideomycetes</taxon>
        <taxon>Dothideomycetidae</taxon>
        <taxon>Mycosphaerellales</taxon>
        <taxon>Mycosphaerellaceae</taxon>
        <taxon>Septoria</taxon>
    </lineage>
</organism>
<proteinExistence type="predicted"/>
<evidence type="ECO:0000313" key="2">
    <source>
        <dbReference type="EMBL" id="USW54003.1"/>
    </source>
</evidence>
<evidence type="ECO:0000256" key="1">
    <source>
        <dbReference type="SAM" id="MobiDB-lite"/>
    </source>
</evidence>
<accession>A0A9Q9EM19</accession>
<dbReference type="AlphaFoldDB" id="A0A9Q9EM19"/>
<dbReference type="Proteomes" id="UP001056384">
    <property type="component" value="Chromosome 6"/>
</dbReference>
<dbReference type="EMBL" id="CP099423">
    <property type="protein sequence ID" value="USW54003.1"/>
    <property type="molecule type" value="Genomic_DNA"/>
</dbReference>
<protein>
    <submittedName>
        <fullName evidence="2">Uncharacterized protein</fullName>
    </submittedName>
</protein>
<feature type="compositionally biased region" description="Basic and acidic residues" evidence="1">
    <location>
        <begin position="45"/>
        <end position="54"/>
    </location>
</feature>
<feature type="region of interest" description="Disordered" evidence="1">
    <location>
        <begin position="1"/>
        <end position="54"/>
    </location>
</feature>
<keyword evidence="3" id="KW-1185">Reference proteome</keyword>
<evidence type="ECO:0000313" key="3">
    <source>
        <dbReference type="Proteomes" id="UP001056384"/>
    </source>
</evidence>
<reference evidence="2" key="1">
    <citation type="submission" date="2022-06" db="EMBL/GenBank/DDBJ databases">
        <title>Complete genome sequences of two strains of the flax pathogen Septoria linicola.</title>
        <authorList>
            <person name="Lapalu N."/>
            <person name="Simon A."/>
            <person name="Demenou B."/>
            <person name="Paumier D."/>
            <person name="Guillot M.-P."/>
            <person name="Gout L."/>
            <person name="Valade R."/>
        </authorList>
    </citation>
    <scope>NUCLEOTIDE SEQUENCE</scope>
    <source>
        <strain evidence="2">SE15195</strain>
    </source>
</reference>
<feature type="compositionally biased region" description="Pro residues" evidence="1">
    <location>
        <begin position="1"/>
        <end position="10"/>
    </location>
</feature>
<feature type="compositionally biased region" description="Polar residues" evidence="1">
    <location>
        <begin position="11"/>
        <end position="32"/>
    </location>
</feature>